<feature type="transmembrane region" description="Helical" evidence="6">
    <location>
        <begin position="45"/>
        <end position="64"/>
    </location>
</feature>
<feature type="transmembrane region" description="Helical" evidence="6">
    <location>
        <begin position="12"/>
        <end position="33"/>
    </location>
</feature>
<proteinExistence type="predicted"/>
<dbReference type="EMBL" id="UOEI01000414">
    <property type="protein sequence ID" value="VAW05004.1"/>
    <property type="molecule type" value="Genomic_DNA"/>
</dbReference>
<dbReference type="GO" id="GO:0005886">
    <property type="term" value="C:plasma membrane"/>
    <property type="evidence" value="ECO:0007669"/>
    <property type="project" value="UniProtKB-SubCell"/>
</dbReference>
<accession>A0A3B0T838</accession>
<name>A0A3B0T838_9ZZZZ</name>
<reference evidence="8" key="1">
    <citation type="submission" date="2018-06" db="EMBL/GenBank/DDBJ databases">
        <authorList>
            <person name="Zhirakovskaya E."/>
        </authorList>
    </citation>
    <scope>NUCLEOTIDE SEQUENCE</scope>
</reference>
<evidence type="ECO:0000256" key="4">
    <source>
        <dbReference type="ARBA" id="ARBA00022989"/>
    </source>
</evidence>
<dbReference type="Pfam" id="PF13396">
    <property type="entry name" value="PLDc_N"/>
    <property type="match status" value="1"/>
</dbReference>
<keyword evidence="5 6" id="KW-0472">Membrane</keyword>
<keyword evidence="3 6" id="KW-0812">Transmembrane</keyword>
<evidence type="ECO:0000256" key="1">
    <source>
        <dbReference type="ARBA" id="ARBA00004651"/>
    </source>
</evidence>
<evidence type="ECO:0000259" key="7">
    <source>
        <dbReference type="Pfam" id="PF13396"/>
    </source>
</evidence>
<evidence type="ECO:0000256" key="6">
    <source>
        <dbReference type="SAM" id="Phobius"/>
    </source>
</evidence>
<evidence type="ECO:0000256" key="2">
    <source>
        <dbReference type="ARBA" id="ARBA00022475"/>
    </source>
</evidence>
<keyword evidence="4 6" id="KW-1133">Transmembrane helix</keyword>
<comment type="subcellular location">
    <subcellularLocation>
        <location evidence="1">Cell membrane</location>
        <topology evidence="1">Multi-pass membrane protein</topology>
    </subcellularLocation>
</comment>
<dbReference type="InterPro" id="IPR027379">
    <property type="entry name" value="CLS_N"/>
</dbReference>
<dbReference type="AlphaFoldDB" id="A0A3B0T838"/>
<evidence type="ECO:0000256" key="3">
    <source>
        <dbReference type="ARBA" id="ARBA00022692"/>
    </source>
</evidence>
<gene>
    <name evidence="8" type="ORF">MNBD_ACTINO01-1992</name>
</gene>
<keyword evidence="2" id="KW-1003">Cell membrane</keyword>
<evidence type="ECO:0000256" key="5">
    <source>
        <dbReference type="ARBA" id="ARBA00023136"/>
    </source>
</evidence>
<feature type="domain" description="Cardiolipin synthase N-terminal" evidence="7">
    <location>
        <begin position="23"/>
        <end position="65"/>
    </location>
</feature>
<organism evidence="8">
    <name type="scientific">hydrothermal vent metagenome</name>
    <dbReference type="NCBI Taxonomy" id="652676"/>
    <lineage>
        <taxon>unclassified sequences</taxon>
        <taxon>metagenomes</taxon>
        <taxon>ecological metagenomes</taxon>
    </lineage>
</organism>
<sequence length="117" mass="13180">MLSNADTTVTIMLRIAIFVPLGLLWFAVIIDLFRRHDLSTFHKALWATLVILTAHVGVVLYFVFRPVPQPPGKDLAISADRSSTIVTRLERLRDDHRAGKIPDDEYLASKRELLGVS</sequence>
<evidence type="ECO:0000313" key="8">
    <source>
        <dbReference type="EMBL" id="VAW05004.1"/>
    </source>
</evidence>
<protein>
    <recommendedName>
        <fullName evidence="7">Cardiolipin synthase N-terminal domain-containing protein</fullName>
    </recommendedName>
</protein>